<organism evidence="3 4">
    <name type="scientific">Hyphomonas atlantica</name>
    <dbReference type="NCBI Taxonomy" id="1280948"/>
    <lineage>
        <taxon>Bacteria</taxon>
        <taxon>Pseudomonadati</taxon>
        <taxon>Pseudomonadota</taxon>
        <taxon>Alphaproteobacteria</taxon>
        <taxon>Hyphomonadales</taxon>
        <taxon>Hyphomonadaceae</taxon>
        <taxon>Hyphomonas</taxon>
    </lineage>
</organism>
<evidence type="ECO:0000313" key="2">
    <source>
        <dbReference type="EMBL" id="HBQ48256.1"/>
    </source>
</evidence>
<dbReference type="EMBL" id="AWFH01000034">
    <property type="protein sequence ID" value="KCZ59855.1"/>
    <property type="molecule type" value="Genomic_DNA"/>
</dbReference>
<comment type="caution">
    <text evidence="3">The sequence shown here is derived from an EMBL/GenBank/DDBJ whole genome shotgun (WGS) entry which is preliminary data.</text>
</comment>
<reference evidence="3 4" key="1">
    <citation type="journal article" date="2014" name="Antonie Van Leeuwenhoek">
        <title>Hyphomonas beringensis sp. nov. and Hyphomonas chukchiensis sp. nov., isolated from surface seawater of the Bering Sea and Chukchi Sea.</title>
        <authorList>
            <person name="Li C."/>
            <person name="Lai Q."/>
            <person name="Li G."/>
            <person name="Dong C."/>
            <person name="Wang J."/>
            <person name="Liao Y."/>
            <person name="Shao Z."/>
        </authorList>
    </citation>
    <scope>NUCLEOTIDE SEQUENCE [LARGE SCALE GENOMIC DNA]</scope>
    <source>
        <strain evidence="3 4">22II1-22F38</strain>
    </source>
</reference>
<dbReference type="PROSITE" id="PS51257">
    <property type="entry name" value="PROKAR_LIPOPROTEIN"/>
    <property type="match status" value="1"/>
</dbReference>
<dbReference type="STRING" id="1280948.HY36_06915"/>
<evidence type="ECO:0000313" key="5">
    <source>
        <dbReference type="Proteomes" id="UP000259173"/>
    </source>
</evidence>
<protein>
    <recommendedName>
        <fullName evidence="7">Lipoprotein</fullName>
    </recommendedName>
</protein>
<proteinExistence type="predicted"/>
<evidence type="ECO:0000313" key="1">
    <source>
        <dbReference type="EMBL" id="HAE92947.1"/>
    </source>
</evidence>
<accession>A0A059DZS1</accession>
<dbReference type="PATRIC" id="fig|1280948.3.peg.2479"/>
<reference evidence="5 6" key="2">
    <citation type="journal article" date="2018" name="Nat. Biotechnol.">
        <title>A standardized bacterial taxonomy based on genome phylogeny substantially revises the tree of life.</title>
        <authorList>
            <person name="Parks D.H."/>
            <person name="Chuvochina M."/>
            <person name="Waite D.W."/>
            <person name="Rinke C."/>
            <person name="Skarshewski A."/>
            <person name="Chaumeil P.A."/>
            <person name="Hugenholtz P."/>
        </authorList>
    </citation>
    <scope>NUCLEOTIDE SEQUENCE [LARGE SCALE GENOMIC DNA]</scope>
    <source>
        <strain evidence="2">UBA10378</strain>
        <strain evidence="1">UBA8557</strain>
    </source>
</reference>
<dbReference type="OrthoDB" id="7620176at2"/>
<evidence type="ECO:0008006" key="7">
    <source>
        <dbReference type="Google" id="ProtNLM"/>
    </source>
</evidence>
<dbReference type="GeneID" id="92501517"/>
<gene>
    <name evidence="1" type="ORF">DCG65_00190</name>
    <name evidence="2" type="ORF">DD728_05125</name>
    <name evidence="3" type="ORF">HY36_06915</name>
</gene>
<evidence type="ECO:0000313" key="4">
    <source>
        <dbReference type="Proteomes" id="UP000024547"/>
    </source>
</evidence>
<dbReference type="Proteomes" id="UP000263957">
    <property type="component" value="Unassembled WGS sequence"/>
</dbReference>
<evidence type="ECO:0000313" key="6">
    <source>
        <dbReference type="Proteomes" id="UP000263957"/>
    </source>
</evidence>
<evidence type="ECO:0000313" key="3">
    <source>
        <dbReference type="EMBL" id="KCZ59855.1"/>
    </source>
</evidence>
<name>A0A059DZS1_9PROT</name>
<dbReference type="AlphaFoldDB" id="A0A059DZS1"/>
<dbReference type="Proteomes" id="UP000024547">
    <property type="component" value="Unassembled WGS sequence"/>
</dbReference>
<dbReference type="EMBL" id="DOGS01000104">
    <property type="protein sequence ID" value="HBQ48256.1"/>
    <property type="molecule type" value="Genomic_DNA"/>
</dbReference>
<dbReference type="EMBL" id="DMBR01000008">
    <property type="protein sequence ID" value="HAE92947.1"/>
    <property type="molecule type" value="Genomic_DNA"/>
</dbReference>
<dbReference type="RefSeq" id="WP_035553140.1">
    <property type="nucleotide sequence ID" value="NZ_AWFH01000034.1"/>
</dbReference>
<keyword evidence="4" id="KW-1185">Reference proteome</keyword>
<dbReference type="Proteomes" id="UP000259173">
    <property type="component" value="Unassembled WGS sequence"/>
</dbReference>
<sequence length="67" mass="7170">MKKADAMKKTLFAATAIATLGLAGCIHVDADEHGRDAIYENTETALRVCGGEGRVKEVNEDGFKCLD</sequence>